<evidence type="ECO:0008006" key="3">
    <source>
        <dbReference type="Google" id="ProtNLM"/>
    </source>
</evidence>
<dbReference type="Gene3D" id="1.25.40.10">
    <property type="entry name" value="Tetratricopeptide repeat domain"/>
    <property type="match status" value="1"/>
</dbReference>
<dbReference type="OrthoDB" id="5321503at2"/>
<name>A0A4R3M0G1_9HYPH</name>
<sequence length="89" mass="9757">MARFDMQSHHEAGLAQGADSADIFFRLGMMYSIGRTVEPDLVAAHKWFNIAAAKGHAVAASYRQEIAAEMSAAQVADAQRAAREWLNLH</sequence>
<dbReference type="Proteomes" id="UP000295678">
    <property type="component" value="Unassembled WGS sequence"/>
</dbReference>
<dbReference type="SUPFAM" id="SSF81901">
    <property type="entry name" value="HCP-like"/>
    <property type="match status" value="1"/>
</dbReference>
<dbReference type="EMBL" id="SMAK01000015">
    <property type="protein sequence ID" value="TCT04567.1"/>
    <property type="molecule type" value="Genomic_DNA"/>
</dbReference>
<gene>
    <name evidence="1" type="ORF">EDC22_11547</name>
</gene>
<dbReference type="InterPro" id="IPR011990">
    <property type="entry name" value="TPR-like_helical_dom_sf"/>
</dbReference>
<reference evidence="1 2" key="1">
    <citation type="submission" date="2019-03" db="EMBL/GenBank/DDBJ databases">
        <title>Genomic Encyclopedia of Type Strains, Phase IV (KMG-IV): sequencing the most valuable type-strain genomes for metagenomic binning, comparative biology and taxonomic classification.</title>
        <authorList>
            <person name="Goeker M."/>
        </authorList>
    </citation>
    <scope>NUCLEOTIDE SEQUENCE [LARGE SCALE GENOMIC DNA]</scope>
    <source>
        <strain evidence="1 2">DSM 19345</strain>
    </source>
</reference>
<accession>A0A4R3M0G1</accession>
<keyword evidence="2" id="KW-1185">Reference proteome</keyword>
<protein>
    <recommendedName>
        <fullName evidence="3">Sel1 repeat-containing protein</fullName>
    </recommendedName>
</protein>
<organism evidence="1 2">
    <name type="scientific">Tepidamorphus gemmatus</name>
    <dbReference type="NCBI Taxonomy" id="747076"/>
    <lineage>
        <taxon>Bacteria</taxon>
        <taxon>Pseudomonadati</taxon>
        <taxon>Pseudomonadota</taxon>
        <taxon>Alphaproteobacteria</taxon>
        <taxon>Hyphomicrobiales</taxon>
        <taxon>Tepidamorphaceae</taxon>
        <taxon>Tepidamorphus</taxon>
    </lineage>
</organism>
<dbReference type="SMART" id="SM00671">
    <property type="entry name" value="SEL1"/>
    <property type="match status" value="1"/>
</dbReference>
<comment type="caution">
    <text evidence="1">The sequence shown here is derived from an EMBL/GenBank/DDBJ whole genome shotgun (WGS) entry which is preliminary data.</text>
</comment>
<dbReference type="RefSeq" id="WP_132807822.1">
    <property type="nucleotide sequence ID" value="NZ_SMAK01000015.1"/>
</dbReference>
<dbReference type="AlphaFoldDB" id="A0A4R3M0G1"/>
<dbReference type="InterPro" id="IPR006597">
    <property type="entry name" value="Sel1-like"/>
</dbReference>
<proteinExistence type="predicted"/>
<evidence type="ECO:0000313" key="1">
    <source>
        <dbReference type="EMBL" id="TCT04567.1"/>
    </source>
</evidence>
<evidence type="ECO:0000313" key="2">
    <source>
        <dbReference type="Proteomes" id="UP000295678"/>
    </source>
</evidence>